<dbReference type="Proteomes" id="UP000574761">
    <property type="component" value="Unassembled WGS sequence"/>
</dbReference>
<sequence>MKPIDPPIAKTLDAYRPSFGRRQTGAAPMPWKFAANKPARPVLNRALHLAKRRKSDKELPTVIFAT</sequence>
<dbReference type="AlphaFoldDB" id="A0A7W6D9X0"/>
<protein>
    <submittedName>
        <fullName evidence="1">Uncharacterized protein</fullName>
    </submittedName>
</protein>
<comment type="caution">
    <text evidence="1">The sequence shown here is derived from an EMBL/GenBank/DDBJ whole genome shotgun (WGS) entry which is preliminary data.</text>
</comment>
<organism evidence="1 2">
    <name type="scientific">Mycoplana azooxidifex</name>
    <dbReference type="NCBI Taxonomy" id="1636188"/>
    <lineage>
        <taxon>Bacteria</taxon>
        <taxon>Pseudomonadati</taxon>
        <taxon>Pseudomonadota</taxon>
        <taxon>Alphaproteobacteria</taxon>
        <taxon>Hyphomicrobiales</taxon>
        <taxon>Rhizobiaceae</taxon>
        <taxon>Mycoplana</taxon>
    </lineage>
</organism>
<name>A0A7W6D9X0_9HYPH</name>
<dbReference type="RefSeq" id="WP_183807052.1">
    <property type="nucleotide sequence ID" value="NZ_JACIEE010000008.1"/>
</dbReference>
<reference evidence="1 2" key="1">
    <citation type="submission" date="2020-08" db="EMBL/GenBank/DDBJ databases">
        <title>Genomic Encyclopedia of Type Strains, Phase IV (KMG-IV): sequencing the most valuable type-strain genomes for metagenomic binning, comparative biology and taxonomic classification.</title>
        <authorList>
            <person name="Goeker M."/>
        </authorList>
    </citation>
    <scope>NUCLEOTIDE SEQUENCE [LARGE SCALE GENOMIC DNA]</scope>
    <source>
        <strain evidence="1 2">DSM 100211</strain>
    </source>
</reference>
<gene>
    <name evidence="1" type="ORF">GGQ64_004037</name>
</gene>
<accession>A0A7W6D9X0</accession>
<evidence type="ECO:0000313" key="2">
    <source>
        <dbReference type="Proteomes" id="UP000574761"/>
    </source>
</evidence>
<proteinExistence type="predicted"/>
<keyword evidence="2" id="KW-1185">Reference proteome</keyword>
<evidence type="ECO:0000313" key="1">
    <source>
        <dbReference type="EMBL" id="MBB3978802.1"/>
    </source>
</evidence>
<dbReference type="EMBL" id="JACIEE010000008">
    <property type="protein sequence ID" value="MBB3978802.1"/>
    <property type="molecule type" value="Genomic_DNA"/>
</dbReference>